<organism evidence="2">
    <name type="scientific">marine metagenome</name>
    <dbReference type="NCBI Taxonomy" id="408172"/>
    <lineage>
        <taxon>unclassified sequences</taxon>
        <taxon>metagenomes</taxon>
        <taxon>ecological metagenomes</taxon>
    </lineage>
</organism>
<dbReference type="GO" id="GO:0120147">
    <property type="term" value="F:formylglycine-generating oxidase activity"/>
    <property type="evidence" value="ECO:0007669"/>
    <property type="project" value="TreeGrafter"/>
</dbReference>
<dbReference type="InterPro" id="IPR016187">
    <property type="entry name" value="CTDL_fold"/>
</dbReference>
<dbReference type="Gene3D" id="3.90.1580.10">
    <property type="entry name" value="paralog of FGE (formylglycine-generating enzyme)"/>
    <property type="match status" value="1"/>
</dbReference>
<accession>A0A381TH97</accession>
<feature type="domain" description="Metallo-beta-lactamase" evidence="1">
    <location>
        <begin position="407"/>
        <end position="579"/>
    </location>
</feature>
<dbReference type="InterPro" id="IPR001279">
    <property type="entry name" value="Metallo-B-lactamas"/>
</dbReference>
<dbReference type="CDD" id="cd16282">
    <property type="entry name" value="metallo-hydrolase-like_MBL-fold"/>
    <property type="match status" value="1"/>
</dbReference>
<feature type="non-terminal residue" evidence="2">
    <location>
        <position position="1"/>
    </location>
</feature>
<name>A0A381TH97_9ZZZZ</name>
<dbReference type="SUPFAM" id="SSF56436">
    <property type="entry name" value="C-type lectin-like"/>
    <property type="match status" value="1"/>
</dbReference>
<dbReference type="SUPFAM" id="SSF56281">
    <property type="entry name" value="Metallo-hydrolase/oxidoreductase"/>
    <property type="match status" value="1"/>
</dbReference>
<dbReference type="InterPro" id="IPR036866">
    <property type="entry name" value="RibonucZ/Hydroxyglut_hydro"/>
</dbReference>
<dbReference type="PANTHER" id="PTHR23150:SF19">
    <property type="entry name" value="FORMYLGLYCINE-GENERATING ENZYME"/>
    <property type="match status" value="1"/>
</dbReference>
<dbReference type="InterPro" id="IPR051043">
    <property type="entry name" value="Sulfatase_Mod_Factor_Kinase"/>
</dbReference>
<dbReference type="EMBL" id="UINC01004595">
    <property type="protein sequence ID" value="SVA15496.1"/>
    <property type="molecule type" value="Genomic_DNA"/>
</dbReference>
<dbReference type="SMART" id="SM00849">
    <property type="entry name" value="Lactamase_B"/>
    <property type="match status" value="1"/>
</dbReference>
<reference evidence="2" key="1">
    <citation type="submission" date="2018-05" db="EMBL/GenBank/DDBJ databases">
        <authorList>
            <person name="Lanie J.A."/>
            <person name="Ng W.-L."/>
            <person name="Kazmierczak K.M."/>
            <person name="Andrzejewski T.M."/>
            <person name="Davidsen T.M."/>
            <person name="Wayne K.J."/>
            <person name="Tettelin H."/>
            <person name="Glass J.I."/>
            <person name="Rusch D."/>
            <person name="Podicherti R."/>
            <person name="Tsui H.-C.T."/>
            <person name="Winkler M.E."/>
        </authorList>
    </citation>
    <scope>NUCLEOTIDE SEQUENCE</scope>
</reference>
<feature type="non-terminal residue" evidence="2">
    <location>
        <position position="643"/>
    </location>
</feature>
<proteinExistence type="predicted"/>
<sequence>VVRGFGRLVGLASTIAVAAAGCTPAAEDTATGDFRPLSTGSVVEQVAAVAVTASVNDLGYREVDLGDGHQLVLVPAGSFPMGSDEGLADELPVHDVELDDYWIGKFPVTLGQFRSFAEDTGYLTDAQRGMGSWQWTGEIPGPGEGGDPWRPMDDGAWNNIYFDQGEDHPVGSVSWNDAQAFCAWLSERLGLPVVLPTEAQWEKAARGADGRHFPWGNEAPDGQRANYADVNFIGKYGDYTRRPDADIDDGYIETSPVDAYEAGRSPYGVYDLAGNLGEWVYDIHDDGYYAVSPRRNPSGPERPTAVADESIDRVNRGGSWVDWAGIEADGSVAPRGGHSIRAAARTGDEQNSSDDHMGFRVAIDGLRNAEPPASADDQKPDLTGVEIVTHPVAGNIYMLEATGDVAGNIATSVGPDGILIVDDQWAELTGAITEALDTLDGGTLRFIINTHHHDDHSDGNANLVRGTEALVIAHERARERLLAKDSDHWPIITFNNALSVQFNGEEIRALAIPGGHTDNDVVVFFTESNVVHMGDLLNSGISSFPVADLESGGNALAILANIDALLPMIPDDATLIAGHGPLSDKQELHRLRKMLDDTITLVRTQKEAGRSLEEIVGGGLGAEYEDWGYGYMSAGGWIEMIYR</sequence>
<gene>
    <name evidence="2" type="ORF">METZ01_LOCUS68350</name>
</gene>
<dbReference type="Pfam" id="PF03781">
    <property type="entry name" value="FGE-sulfatase"/>
    <property type="match status" value="1"/>
</dbReference>
<evidence type="ECO:0000313" key="2">
    <source>
        <dbReference type="EMBL" id="SVA15496.1"/>
    </source>
</evidence>
<dbReference type="PANTHER" id="PTHR23150">
    <property type="entry name" value="SULFATASE MODIFYING FACTOR 1, 2"/>
    <property type="match status" value="1"/>
</dbReference>
<dbReference type="Gene3D" id="3.60.15.10">
    <property type="entry name" value="Ribonuclease Z/Hydroxyacylglutathione hydrolase-like"/>
    <property type="match status" value="1"/>
</dbReference>
<evidence type="ECO:0000259" key="1">
    <source>
        <dbReference type="SMART" id="SM00849"/>
    </source>
</evidence>
<dbReference type="InterPro" id="IPR005532">
    <property type="entry name" value="SUMF_dom"/>
</dbReference>
<dbReference type="AlphaFoldDB" id="A0A381TH97"/>
<dbReference type="InterPro" id="IPR042095">
    <property type="entry name" value="SUMF_sf"/>
</dbReference>
<dbReference type="Pfam" id="PF00753">
    <property type="entry name" value="Lactamase_B"/>
    <property type="match status" value="1"/>
</dbReference>
<protein>
    <recommendedName>
        <fullName evidence="1">Metallo-beta-lactamase domain-containing protein</fullName>
    </recommendedName>
</protein>